<feature type="domain" description="ABC3 transporter permease C-terminal" evidence="7">
    <location>
        <begin position="302"/>
        <end position="415"/>
    </location>
</feature>
<keyword evidence="4 6" id="KW-1133">Transmembrane helix</keyword>
<dbReference type="RefSeq" id="WP_186506014.1">
    <property type="nucleotide sequence ID" value="NZ_JACNEP010000004.1"/>
</dbReference>
<feature type="domain" description="ABC3 transporter permease C-terminal" evidence="7">
    <location>
        <begin position="701"/>
        <end position="815"/>
    </location>
</feature>
<dbReference type="AlphaFoldDB" id="A0A8J6ITH7"/>
<sequence>MRLFLYQLYQAALTLKRKPGLVTSVVITMGLALGALLTTLTLYYVLVLKPLPYPDQERLVFVDMQGSIEVPQRDFTYEFNNVGALMSLYKNKQQFEQTAMATFGSDILVNSTNAHMTELAYVSPEWLDIWGAKIIRGRNFSESEAINLQNPVAVISYDLWQREFAGSEDILSKSVTFSGSSFRIVGVVEQNHIAPQLNKYGQTPELWLPWGFNFLATKYIGMNLSPWNNNYTEHKVFVVGKIKKGSSAKQTSNEITRQLKIDWLEKAPRQLAPADIAVPLIAMKTFITGDQQQTLYMLLAGALGLLAIAITNITNLFYSRLSELQFNLAVQAAVGAQKRHIFSAVLSEMVVLMAASLLLAIGLSQMGMLAIKYFLSSELPRTTEFSINWFTYLTAIGLLVMTSFLFAYLGTRKINYAELNRSLIASGKGSGVQVTKRSRLVLTSVQVACVTTLLVITLNLFYNSYQVITEPVDIQLEDRYSLTLSFDGRQRPNETEVAPFNQELVQLFSQQPQVQLVTQSTSYLWQYGAETQFKYNGLEFRTSILAAGKDYFKILGQPLLAGEPFSRTNYIFVSAPSDQDLIPNFDNRQIIINDVLARQLSPEGESLVGKILPIGTVKGVVKAVRLPGEHTTQPRFYQTILAQRTHFLFQFKPGQTLSRAQLVSLISSKDPRWTVQKYFSLQQKKDELVFTDTAIACVTAIIAAFTVFLGAVGMYGMFSYSARLRKREIGTHSAMGATSKRIIGMMLSDNLMAVCIGGAVGTFLLLLGSYLVFADLDSLLTWQSLFSIVISAGVIALITWLATYLPLREYITRPPIYCLRIADE</sequence>
<accession>A0A8J6ITH7</accession>
<dbReference type="GO" id="GO:0022857">
    <property type="term" value="F:transmembrane transporter activity"/>
    <property type="evidence" value="ECO:0007669"/>
    <property type="project" value="TreeGrafter"/>
</dbReference>
<gene>
    <name evidence="9" type="ORF">H8B19_06605</name>
</gene>
<feature type="transmembrane region" description="Helical" evidence="6">
    <location>
        <begin position="387"/>
        <end position="409"/>
    </location>
</feature>
<feature type="transmembrane region" description="Helical" evidence="6">
    <location>
        <begin position="21"/>
        <end position="46"/>
    </location>
</feature>
<evidence type="ECO:0000313" key="9">
    <source>
        <dbReference type="EMBL" id="MBC3765540.1"/>
    </source>
</evidence>
<dbReference type="InterPro" id="IPR050250">
    <property type="entry name" value="Macrolide_Exporter_MacB"/>
</dbReference>
<keyword evidence="10" id="KW-1185">Reference proteome</keyword>
<dbReference type="PANTHER" id="PTHR30572">
    <property type="entry name" value="MEMBRANE COMPONENT OF TRANSPORTER-RELATED"/>
    <property type="match status" value="1"/>
</dbReference>
<comment type="caution">
    <text evidence="9">The sequence shown here is derived from an EMBL/GenBank/DDBJ whole genome shotgun (WGS) entry which is preliminary data.</text>
</comment>
<feature type="transmembrane region" description="Helical" evidence="6">
    <location>
        <begin position="751"/>
        <end position="773"/>
    </location>
</feature>
<evidence type="ECO:0000259" key="7">
    <source>
        <dbReference type="Pfam" id="PF02687"/>
    </source>
</evidence>
<evidence type="ECO:0000256" key="4">
    <source>
        <dbReference type="ARBA" id="ARBA00022989"/>
    </source>
</evidence>
<keyword evidence="5 6" id="KW-0472">Membrane</keyword>
<dbReference type="Proteomes" id="UP000601768">
    <property type="component" value="Unassembled WGS sequence"/>
</dbReference>
<evidence type="ECO:0000256" key="6">
    <source>
        <dbReference type="SAM" id="Phobius"/>
    </source>
</evidence>
<evidence type="ECO:0000256" key="1">
    <source>
        <dbReference type="ARBA" id="ARBA00004651"/>
    </source>
</evidence>
<dbReference type="InterPro" id="IPR025857">
    <property type="entry name" value="MacB_PCD"/>
</dbReference>
<dbReference type="GO" id="GO:0005886">
    <property type="term" value="C:plasma membrane"/>
    <property type="evidence" value="ECO:0007669"/>
    <property type="project" value="UniProtKB-SubCell"/>
</dbReference>
<comment type="subcellular location">
    <subcellularLocation>
        <location evidence="1">Cell membrane</location>
        <topology evidence="1">Multi-pass membrane protein</topology>
    </subcellularLocation>
</comment>
<evidence type="ECO:0000256" key="3">
    <source>
        <dbReference type="ARBA" id="ARBA00022692"/>
    </source>
</evidence>
<dbReference type="EMBL" id="JACNEP010000004">
    <property type="protein sequence ID" value="MBC3765540.1"/>
    <property type="molecule type" value="Genomic_DNA"/>
</dbReference>
<feature type="transmembrane region" description="Helical" evidence="6">
    <location>
        <begin position="693"/>
        <end position="718"/>
    </location>
</feature>
<evidence type="ECO:0000256" key="2">
    <source>
        <dbReference type="ARBA" id="ARBA00022475"/>
    </source>
</evidence>
<evidence type="ECO:0000259" key="8">
    <source>
        <dbReference type="Pfam" id="PF12704"/>
    </source>
</evidence>
<protein>
    <submittedName>
        <fullName evidence="9">ABC transporter permease</fullName>
    </submittedName>
</protein>
<organism evidence="9 10">
    <name type="scientific">Neptunicella marina</name>
    <dbReference type="NCBI Taxonomy" id="2125989"/>
    <lineage>
        <taxon>Bacteria</taxon>
        <taxon>Pseudomonadati</taxon>
        <taxon>Pseudomonadota</taxon>
        <taxon>Gammaproteobacteria</taxon>
        <taxon>Alteromonadales</taxon>
        <taxon>Alteromonadaceae</taxon>
        <taxon>Neptunicella</taxon>
    </lineage>
</organism>
<dbReference type="InterPro" id="IPR003838">
    <property type="entry name" value="ABC3_permease_C"/>
</dbReference>
<dbReference type="Pfam" id="PF12704">
    <property type="entry name" value="MacB_PCD"/>
    <property type="match status" value="1"/>
</dbReference>
<evidence type="ECO:0000256" key="5">
    <source>
        <dbReference type="ARBA" id="ARBA00023136"/>
    </source>
</evidence>
<feature type="domain" description="MacB-like periplasmic core" evidence="8">
    <location>
        <begin position="29"/>
        <end position="257"/>
    </location>
</feature>
<proteinExistence type="predicted"/>
<dbReference type="PANTHER" id="PTHR30572:SF18">
    <property type="entry name" value="ABC-TYPE MACROLIDE FAMILY EXPORT SYSTEM PERMEASE COMPONENT 2"/>
    <property type="match status" value="1"/>
</dbReference>
<reference evidence="9" key="2">
    <citation type="submission" date="2020-08" db="EMBL/GenBank/DDBJ databases">
        <authorList>
            <person name="Lai Q."/>
        </authorList>
    </citation>
    <scope>NUCLEOTIDE SEQUENCE</scope>
    <source>
        <strain evidence="9">S27-2</strain>
    </source>
</reference>
<name>A0A8J6ITH7_9ALTE</name>
<feature type="transmembrane region" description="Helical" evidence="6">
    <location>
        <begin position="349"/>
        <end position="375"/>
    </location>
</feature>
<evidence type="ECO:0000313" key="10">
    <source>
        <dbReference type="Proteomes" id="UP000601768"/>
    </source>
</evidence>
<keyword evidence="3 6" id="KW-0812">Transmembrane</keyword>
<keyword evidence="2" id="KW-1003">Cell membrane</keyword>
<feature type="transmembrane region" description="Helical" evidence="6">
    <location>
        <begin position="440"/>
        <end position="462"/>
    </location>
</feature>
<reference evidence="9" key="1">
    <citation type="journal article" date="2018" name="Int. J. Syst. Evol. Microbiol.">
        <title>Neptunicella marina gen. nov., sp. nov., isolated from surface seawater.</title>
        <authorList>
            <person name="Liu X."/>
            <person name="Lai Q."/>
            <person name="Du Y."/>
            <person name="Zhang X."/>
            <person name="Liu Z."/>
            <person name="Sun F."/>
            <person name="Shao Z."/>
        </authorList>
    </citation>
    <scope>NUCLEOTIDE SEQUENCE</scope>
    <source>
        <strain evidence="9">S27-2</strain>
    </source>
</reference>
<feature type="transmembrane region" description="Helical" evidence="6">
    <location>
        <begin position="785"/>
        <end position="807"/>
    </location>
</feature>
<dbReference type="Pfam" id="PF02687">
    <property type="entry name" value="FtsX"/>
    <property type="match status" value="2"/>
</dbReference>
<feature type="transmembrane region" description="Helical" evidence="6">
    <location>
        <begin position="295"/>
        <end position="318"/>
    </location>
</feature>